<dbReference type="InterPro" id="IPR002525">
    <property type="entry name" value="Transp_IS110-like_N"/>
</dbReference>
<feature type="domain" description="Transposase IS116/IS110/IS902 C-terminal" evidence="2">
    <location>
        <begin position="272"/>
        <end position="354"/>
    </location>
</feature>
<gene>
    <name evidence="3" type="ORF">NCTC13229_00692</name>
</gene>
<dbReference type="GO" id="GO:0003677">
    <property type="term" value="F:DNA binding"/>
    <property type="evidence" value="ECO:0007669"/>
    <property type="project" value="InterPro"/>
</dbReference>
<evidence type="ECO:0000313" key="3">
    <source>
        <dbReference type="EMBL" id="SPZ35278.1"/>
    </source>
</evidence>
<dbReference type="Pfam" id="PF02371">
    <property type="entry name" value="Transposase_20"/>
    <property type="match status" value="1"/>
</dbReference>
<proteinExistence type="predicted"/>
<evidence type="ECO:0000313" key="4">
    <source>
        <dbReference type="Proteomes" id="UP000251211"/>
    </source>
</evidence>
<protein>
    <submittedName>
        <fullName evidence="3">Transposase</fullName>
    </submittedName>
</protein>
<dbReference type="Pfam" id="PF01548">
    <property type="entry name" value="DEDD_Tnp_IS110"/>
    <property type="match status" value="1"/>
</dbReference>
<comment type="caution">
    <text evidence="3">The sequence shown here is derived from an EMBL/GenBank/DDBJ whole genome shotgun (WGS) entry which is preliminary data.</text>
</comment>
<dbReference type="GO" id="GO:0006313">
    <property type="term" value="P:DNA transposition"/>
    <property type="evidence" value="ECO:0007669"/>
    <property type="project" value="InterPro"/>
</dbReference>
<dbReference type="NCBIfam" id="NF033542">
    <property type="entry name" value="transpos_IS110"/>
    <property type="match status" value="1"/>
</dbReference>
<dbReference type="EMBL" id="UAUI01000001">
    <property type="protein sequence ID" value="SPZ35278.1"/>
    <property type="molecule type" value="Genomic_DNA"/>
</dbReference>
<dbReference type="Proteomes" id="UP000251211">
    <property type="component" value="Unassembled WGS sequence"/>
</dbReference>
<feature type="domain" description="Transposase IS110-like N-terminal" evidence="1">
    <location>
        <begin position="4"/>
        <end position="160"/>
    </location>
</feature>
<organism evidence="3 4">
    <name type="scientific">Rhodococcus wratislaviensis</name>
    <name type="common">Tsukamurella wratislaviensis</name>
    <dbReference type="NCBI Taxonomy" id="44752"/>
    <lineage>
        <taxon>Bacteria</taxon>
        <taxon>Bacillati</taxon>
        <taxon>Actinomycetota</taxon>
        <taxon>Actinomycetes</taxon>
        <taxon>Mycobacteriales</taxon>
        <taxon>Nocardiaceae</taxon>
        <taxon>Rhodococcus</taxon>
    </lineage>
</organism>
<evidence type="ECO:0000259" key="2">
    <source>
        <dbReference type="Pfam" id="PF02371"/>
    </source>
</evidence>
<dbReference type="GO" id="GO:0004803">
    <property type="term" value="F:transposase activity"/>
    <property type="evidence" value="ECO:0007669"/>
    <property type="project" value="InterPro"/>
</dbReference>
<evidence type="ECO:0000259" key="1">
    <source>
        <dbReference type="Pfam" id="PF01548"/>
    </source>
</evidence>
<dbReference type="PANTHER" id="PTHR33055">
    <property type="entry name" value="TRANSPOSASE FOR INSERTION SEQUENCE ELEMENT IS1111A"/>
    <property type="match status" value="1"/>
</dbReference>
<reference evidence="3 4" key="1">
    <citation type="submission" date="2018-06" db="EMBL/GenBank/DDBJ databases">
        <authorList>
            <consortium name="Pathogen Informatics"/>
            <person name="Doyle S."/>
        </authorList>
    </citation>
    <scope>NUCLEOTIDE SEQUENCE [LARGE SCALE GENOMIC DNA]</scope>
    <source>
        <strain evidence="3 4">NCTC13229</strain>
    </source>
</reference>
<dbReference type="AlphaFoldDB" id="A0AB38F713"/>
<dbReference type="PANTHER" id="PTHR33055:SF3">
    <property type="entry name" value="PUTATIVE TRANSPOSASE FOR IS117-RELATED"/>
    <property type="match status" value="1"/>
</dbReference>
<dbReference type="RefSeq" id="WP_112298508.1">
    <property type="nucleotide sequence ID" value="NZ_QTTP01000001.1"/>
</dbReference>
<sequence>MIFVGDDWAEQHHDVYLMDEAGRRLASRRLPEGLAGIRQLHELVAEHAEEPGQVVVGIETDRGLWVQALTTAGYQVYAVNPLAVARYRDRHHVSGAKSDAGDAKLLADLVRTDRHNHRPIAGDSADVEAIKVLARGHQNLIWARTRQTNALRSALREYYPAALEVFDDLHDRDALAVLGRASTPAEAAHLTLPAIRSALKKAGRQRNIDTRAREIQAGLRVEHLTAPAPVVAAFAATTRAAVGLIAELNRQITELEADLAIHFEAHPDADIYRSLPGLGVILGARVLGEFGDDPDRYTDTKSRRNYAGTSPLTVASGKKRAVLARHVRNRRLYDAIDQWVFCALSSSPGAREFYDQRRDAGDLHHQALRALGNRLVGVLHGCLRHRTHYDEHIAWDHRRTTQAA</sequence>
<dbReference type="InterPro" id="IPR003346">
    <property type="entry name" value="Transposase_20"/>
</dbReference>
<accession>A0AB38F713</accession>
<dbReference type="InterPro" id="IPR047650">
    <property type="entry name" value="Transpos_IS110"/>
</dbReference>
<name>A0AB38F713_RHOWR</name>